<organism evidence="1 2">
    <name type="scientific">Candidatus Staskawiczbacteria bacterium RIFOXYD1_FULL_32_13</name>
    <dbReference type="NCBI Taxonomy" id="1802234"/>
    <lineage>
        <taxon>Bacteria</taxon>
        <taxon>Candidatus Staskawicziibacteriota</taxon>
    </lineage>
</organism>
<dbReference type="Proteomes" id="UP000178935">
    <property type="component" value="Unassembled WGS sequence"/>
</dbReference>
<dbReference type="InterPro" id="IPR023214">
    <property type="entry name" value="HAD_sf"/>
</dbReference>
<dbReference type="GO" id="GO:0016791">
    <property type="term" value="F:phosphatase activity"/>
    <property type="evidence" value="ECO:0007669"/>
    <property type="project" value="TreeGrafter"/>
</dbReference>
<dbReference type="InterPro" id="IPR036412">
    <property type="entry name" value="HAD-like_sf"/>
</dbReference>
<evidence type="ECO:0000313" key="1">
    <source>
        <dbReference type="EMBL" id="OGZ87896.1"/>
    </source>
</evidence>
<dbReference type="GO" id="GO:0000287">
    <property type="term" value="F:magnesium ion binding"/>
    <property type="evidence" value="ECO:0007669"/>
    <property type="project" value="TreeGrafter"/>
</dbReference>
<sequence>MDRIRLVLSDIDGCICSETYDLKVISQIRRYCEKAQKDPKLARFAFVTGRGSDFVECLSKMLNAFTPEDFPSIVENGAFLFKPKSRVLIPHPVALENEQLVTTIKSEVLRLVEAGIARRIRSKEVVISLLPYNSTMNTEELAKIVKRSITPEVLEKIFVTYSTTAVDITPKGVDKGSCLKFLCKVTQIPASQVLCIGDSDGDIPILKIAGIPACPNNATIKVKNIVAKRKGYIAEKCFEIGVVEILRHFDIT</sequence>
<protein>
    <recommendedName>
        <fullName evidence="3">Sucrose phosphatase-like domain-containing protein</fullName>
    </recommendedName>
</protein>
<evidence type="ECO:0008006" key="3">
    <source>
        <dbReference type="Google" id="ProtNLM"/>
    </source>
</evidence>
<dbReference type="EMBL" id="MHPU01000036">
    <property type="protein sequence ID" value="OGZ87896.1"/>
    <property type="molecule type" value="Genomic_DNA"/>
</dbReference>
<dbReference type="PANTHER" id="PTHR10000:SF8">
    <property type="entry name" value="HAD SUPERFAMILY HYDROLASE-LIKE, TYPE 3"/>
    <property type="match status" value="1"/>
</dbReference>
<dbReference type="Pfam" id="PF08282">
    <property type="entry name" value="Hydrolase_3"/>
    <property type="match status" value="1"/>
</dbReference>
<gene>
    <name evidence="1" type="ORF">A2561_01090</name>
</gene>
<accession>A0A1G2JL72</accession>
<dbReference type="Gene3D" id="3.90.1070.10">
    <property type="match status" value="1"/>
</dbReference>
<comment type="caution">
    <text evidence="1">The sequence shown here is derived from an EMBL/GenBank/DDBJ whole genome shotgun (WGS) entry which is preliminary data.</text>
</comment>
<evidence type="ECO:0000313" key="2">
    <source>
        <dbReference type="Proteomes" id="UP000178935"/>
    </source>
</evidence>
<name>A0A1G2JL72_9BACT</name>
<reference evidence="1 2" key="1">
    <citation type="journal article" date="2016" name="Nat. Commun.">
        <title>Thousands of microbial genomes shed light on interconnected biogeochemical processes in an aquifer system.</title>
        <authorList>
            <person name="Anantharaman K."/>
            <person name="Brown C.T."/>
            <person name="Hug L.A."/>
            <person name="Sharon I."/>
            <person name="Castelle C.J."/>
            <person name="Probst A.J."/>
            <person name="Thomas B.C."/>
            <person name="Singh A."/>
            <person name="Wilkins M.J."/>
            <person name="Karaoz U."/>
            <person name="Brodie E.L."/>
            <person name="Williams K.H."/>
            <person name="Hubbard S.S."/>
            <person name="Banfield J.F."/>
        </authorList>
    </citation>
    <scope>NUCLEOTIDE SEQUENCE [LARGE SCALE GENOMIC DNA]</scope>
</reference>
<dbReference type="GO" id="GO:0005829">
    <property type="term" value="C:cytosol"/>
    <property type="evidence" value="ECO:0007669"/>
    <property type="project" value="TreeGrafter"/>
</dbReference>
<dbReference type="InterPro" id="IPR006379">
    <property type="entry name" value="HAD-SF_hydro_IIB"/>
</dbReference>
<dbReference type="SUPFAM" id="SSF56784">
    <property type="entry name" value="HAD-like"/>
    <property type="match status" value="1"/>
</dbReference>
<dbReference type="AlphaFoldDB" id="A0A1G2JL72"/>
<proteinExistence type="predicted"/>
<dbReference type="PANTHER" id="PTHR10000">
    <property type="entry name" value="PHOSPHOSERINE PHOSPHATASE"/>
    <property type="match status" value="1"/>
</dbReference>
<dbReference type="Gene3D" id="3.40.50.1000">
    <property type="entry name" value="HAD superfamily/HAD-like"/>
    <property type="match status" value="1"/>
</dbReference>
<dbReference type="NCBIfam" id="TIGR01484">
    <property type="entry name" value="HAD-SF-IIB"/>
    <property type="match status" value="1"/>
</dbReference>